<dbReference type="OrthoDB" id="9804884at2"/>
<proteinExistence type="inferred from homology"/>
<keyword evidence="8" id="KW-0021">Allosteric enzyme</keyword>
<comment type="subcellular location">
    <subcellularLocation>
        <location evidence="1 8">Cytoplasm</location>
    </subcellularLocation>
</comment>
<comment type="activity regulation">
    <text evidence="8">Allosterically activated by HslU binding.</text>
</comment>
<dbReference type="GO" id="GO:0004298">
    <property type="term" value="F:threonine-type endopeptidase activity"/>
    <property type="evidence" value="ECO:0007669"/>
    <property type="project" value="UniProtKB-KW"/>
</dbReference>
<keyword evidence="10" id="KW-1185">Reference proteome</keyword>
<evidence type="ECO:0000313" key="9">
    <source>
        <dbReference type="EMBL" id="SFU74999.1"/>
    </source>
</evidence>
<gene>
    <name evidence="8" type="primary">hslV</name>
    <name evidence="9" type="ORF">SAMN05421543_10729</name>
</gene>
<dbReference type="InterPro" id="IPR029055">
    <property type="entry name" value="Ntn_hydrolases_N"/>
</dbReference>
<evidence type="ECO:0000256" key="3">
    <source>
        <dbReference type="ARBA" id="ARBA00022490"/>
    </source>
</evidence>
<dbReference type="EC" id="3.4.25.2" evidence="8"/>
<dbReference type="GO" id="GO:0009376">
    <property type="term" value="C:HslUV protease complex"/>
    <property type="evidence" value="ECO:0007669"/>
    <property type="project" value="UniProtKB-UniRule"/>
</dbReference>
<keyword evidence="4 8" id="KW-0645">Protease</keyword>
<accession>A0A1I7IPZ3</accession>
<evidence type="ECO:0000256" key="5">
    <source>
        <dbReference type="ARBA" id="ARBA00022723"/>
    </source>
</evidence>
<dbReference type="Gene3D" id="3.60.20.10">
    <property type="entry name" value="Glutamine Phosphoribosylpyrophosphate, subunit 1, domain 1"/>
    <property type="match status" value="1"/>
</dbReference>
<dbReference type="InterPro" id="IPR023333">
    <property type="entry name" value="Proteasome_suB-type"/>
</dbReference>
<keyword evidence="6 8" id="KW-0378">Hydrolase</keyword>
<feature type="active site" evidence="8">
    <location>
        <position position="6"/>
    </location>
</feature>
<dbReference type="Pfam" id="PF00227">
    <property type="entry name" value="Proteasome"/>
    <property type="match status" value="1"/>
</dbReference>
<dbReference type="Proteomes" id="UP000183508">
    <property type="component" value="Unassembled WGS sequence"/>
</dbReference>
<dbReference type="GO" id="GO:0051603">
    <property type="term" value="P:proteolysis involved in protein catabolic process"/>
    <property type="evidence" value="ECO:0007669"/>
    <property type="project" value="InterPro"/>
</dbReference>
<evidence type="ECO:0000313" key="10">
    <source>
        <dbReference type="Proteomes" id="UP000183508"/>
    </source>
</evidence>
<dbReference type="PANTHER" id="PTHR32194:SF0">
    <property type="entry name" value="ATP-DEPENDENT PROTEASE SUBUNIT HSLV"/>
    <property type="match status" value="1"/>
</dbReference>
<evidence type="ECO:0000256" key="4">
    <source>
        <dbReference type="ARBA" id="ARBA00022670"/>
    </source>
</evidence>
<feature type="binding site" evidence="8">
    <location>
        <position position="162"/>
    </location>
    <ligand>
        <name>Na(+)</name>
        <dbReference type="ChEBI" id="CHEBI:29101"/>
    </ligand>
</feature>
<comment type="catalytic activity">
    <reaction evidence="8">
        <text>ATP-dependent cleavage of peptide bonds with broad specificity.</text>
        <dbReference type="EC" id="3.4.25.2"/>
    </reaction>
</comment>
<sequence length="177" mass="19281">MDIHATTIFAILRDGQGAMAGDGQVTFGNTMIMKQGARKVRRLYRGQVIAGFAGSVADAFTLFEKFEHRLDEFHGDIQRAAVELAKEWRSDKVLHKLEAMLLVMNREHLFIVSGGGEVIEPDDGVCAIGSGGPYALAAGRALARHSHLTVAEIARESLAIASEICVYTNDRIIVETL</sequence>
<dbReference type="NCBIfam" id="TIGR03692">
    <property type="entry name" value="ATP_dep_HslV"/>
    <property type="match status" value="1"/>
</dbReference>
<reference evidence="10" key="1">
    <citation type="submission" date="2016-10" db="EMBL/GenBank/DDBJ databases">
        <authorList>
            <person name="Varghese N."/>
        </authorList>
    </citation>
    <scope>NUCLEOTIDE SEQUENCE [LARGE SCALE GENOMIC DNA]</scope>
    <source>
        <strain evidence="10">DSM 17980</strain>
    </source>
</reference>
<dbReference type="GO" id="GO:0005839">
    <property type="term" value="C:proteasome core complex"/>
    <property type="evidence" value="ECO:0007669"/>
    <property type="project" value="InterPro"/>
</dbReference>
<keyword evidence="3 8" id="KW-0963">Cytoplasm</keyword>
<dbReference type="EMBL" id="FPBV01000007">
    <property type="protein sequence ID" value="SFU74999.1"/>
    <property type="molecule type" value="Genomic_DNA"/>
</dbReference>
<evidence type="ECO:0000256" key="1">
    <source>
        <dbReference type="ARBA" id="ARBA00004496"/>
    </source>
</evidence>
<dbReference type="PIRSF" id="PIRSF039093">
    <property type="entry name" value="HslV"/>
    <property type="match status" value="1"/>
</dbReference>
<name>A0A1I7IPZ3_9BACL</name>
<evidence type="ECO:0000256" key="2">
    <source>
        <dbReference type="ARBA" id="ARBA00006053"/>
    </source>
</evidence>
<comment type="subunit">
    <text evidence="8">A double ring-shaped homohexamer of HslV is capped on each side by a ring-shaped HslU homohexamer. The assembly of the HslU/HslV complex is dependent on binding of ATP.</text>
</comment>
<dbReference type="eggNOG" id="COG5405">
    <property type="taxonomic scope" value="Bacteria"/>
</dbReference>
<dbReference type="InterPro" id="IPR022281">
    <property type="entry name" value="ATP-dep_Prtase_HsIV_su"/>
</dbReference>
<dbReference type="PROSITE" id="PS51476">
    <property type="entry name" value="PROTEASOME_BETA_2"/>
    <property type="match status" value="1"/>
</dbReference>
<dbReference type="STRING" id="392015.SAMN05421543_10729"/>
<dbReference type="PANTHER" id="PTHR32194">
    <property type="entry name" value="METALLOPROTEASE TLDD"/>
    <property type="match status" value="1"/>
</dbReference>
<evidence type="ECO:0000256" key="8">
    <source>
        <dbReference type="HAMAP-Rule" id="MF_00248"/>
    </source>
</evidence>
<feature type="binding site" evidence="8">
    <location>
        <position position="168"/>
    </location>
    <ligand>
        <name>Na(+)</name>
        <dbReference type="ChEBI" id="CHEBI:29101"/>
    </ligand>
</feature>
<dbReference type="HAMAP" id="MF_00248">
    <property type="entry name" value="HslV"/>
    <property type="match status" value="1"/>
</dbReference>
<comment type="similarity">
    <text evidence="2 8">Belongs to the peptidase T1B family. HslV subfamily.</text>
</comment>
<comment type="function">
    <text evidence="8">Protease subunit of a proteasome-like degradation complex believed to be a general protein degrading machinery.</text>
</comment>
<organism evidence="9 10">
    <name type="scientific">Alicyclobacillus macrosporangiidus</name>
    <dbReference type="NCBI Taxonomy" id="392015"/>
    <lineage>
        <taxon>Bacteria</taxon>
        <taxon>Bacillati</taxon>
        <taxon>Bacillota</taxon>
        <taxon>Bacilli</taxon>
        <taxon>Bacillales</taxon>
        <taxon>Alicyclobacillaceae</taxon>
        <taxon>Alicyclobacillus</taxon>
    </lineage>
</organism>
<evidence type="ECO:0000256" key="7">
    <source>
        <dbReference type="ARBA" id="ARBA00023053"/>
    </source>
</evidence>
<dbReference type="NCBIfam" id="NF003964">
    <property type="entry name" value="PRK05456.1"/>
    <property type="match status" value="1"/>
</dbReference>
<dbReference type="GO" id="GO:0046872">
    <property type="term" value="F:metal ion binding"/>
    <property type="evidence" value="ECO:0007669"/>
    <property type="project" value="UniProtKB-KW"/>
</dbReference>
<keyword evidence="8" id="KW-0888">Threonine protease</keyword>
<dbReference type="RefSeq" id="WP_074951305.1">
    <property type="nucleotide sequence ID" value="NZ_FPBV01000007.1"/>
</dbReference>
<dbReference type="InterPro" id="IPR001353">
    <property type="entry name" value="Proteasome_sua/b"/>
</dbReference>
<evidence type="ECO:0000256" key="6">
    <source>
        <dbReference type="ARBA" id="ARBA00022801"/>
    </source>
</evidence>
<dbReference type="SUPFAM" id="SSF56235">
    <property type="entry name" value="N-terminal nucleophile aminohydrolases (Ntn hydrolases)"/>
    <property type="match status" value="1"/>
</dbReference>
<keyword evidence="5 8" id="KW-0479">Metal-binding</keyword>
<protein>
    <recommendedName>
        <fullName evidence="8">ATP-dependent protease subunit HslV</fullName>
        <ecNumber evidence="8">3.4.25.2</ecNumber>
    </recommendedName>
</protein>
<dbReference type="AlphaFoldDB" id="A0A1I7IPZ3"/>
<feature type="binding site" evidence="8">
    <location>
        <position position="165"/>
    </location>
    <ligand>
        <name>Na(+)</name>
        <dbReference type="ChEBI" id="CHEBI:29101"/>
    </ligand>
</feature>
<keyword evidence="7 8" id="KW-0915">Sodium</keyword>
<dbReference type="CDD" id="cd01913">
    <property type="entry name" value="protease_HslV"/>
    <property type="match status" value="1"/>
</dbReference>